<dbReference type="EMBL" id="GGEC01067279">
    <property type="protein sequence ID" value="MBX47763.1"/>
    <property type="molecule type" value="Transcribed_RNA"/>
</dbReference>
<protein>
    <submittedName>
        <fullName evidence="2">Uncharacterized protein</fullName>
    </submittedName>
</protein>
<proteinExistence type="predicted"/>
<reference evidence="2" key="1">
    <citation type="submission" date="2018-02" db="EMBL/GenBank/DDBJ databases">
        <title>Rhizophora mucronata_Transcriptome.</title>
        <authorList>
            <person name="Meera S.P."/>
            <person name="Sreeshan A."/>
            <person name="Augustine A."/>
        </authorList>
    </citation>
    <scope>NUCLEOTIDE SEQUENCE</scope>
    <source>
        <tissue evidence="2">Leaf</tissue>
    </source>
</reference>
<feature type="region of interest" description="Disordered" evidence="1">
    <location>
        <begin position="1"/>
        <end position="20"/>
    </location>
</feature>
<dbReference type="AlphaFoldDB" id="A0A2P2NZ86"/>
<organism evidence="2">
    <name type="scientific">Rhizophora mucronata</name>
    <name type="common">Asiatic mangrove</name>
    <dbReference type="NCBI Taxonomy" id="61149"/>
    <lineage>
        <taxon>Eukaryota</taxon>
        <taxon>Viridiplantae</taxon>
        <taxon>Streptophyta</taxon>
        <taxon>Embryophyta</taxon>
        <taxon>Tracheophyta</taxon>
        <taxon>Spermatophyta</taxon>
        <taxon>Magnoliopsida</taxon>
        <taxon>eudicotyledons</taxon>
        <taxon>Gunneridae</taxon>
        <taxon>Pentapetalae</taxon>
        <taxon>rosids</taxon>
        <taxon>fabids</taxon>
        <taxon>Malpighiales</taxon>
        <taxon>Rhizophoraceae</taxon>
        <taxon>Rhizophora</taxon>
    </lineage>
</organism>
<sequence length="20" mass="2326">MEKQPNFAQLEHNLSYTSST</sequence>
<name>A0A2P2NZ86_RHIMU</name>
<evidence type="ECO:0000256" key="1">
    <source>
        <dbReference type="SAM" id="MobiDB-lite"/>
    </source>
</evidence>
<accession>A0A2P2NZ86</accession>
<evidence type="ECO:0000313" key="2">
    <source>
        <dbReference type="EMBL" id="MBX47763.1"/>
    </source>
</evidence>